<reference evidence="1" key="1">
    <citation type="submission" date="2020-06" db="EMBL/GenBank/DDBJ databases">
        <title>Draft genome of Bugula neritina, a colonial animal packing powerful symbionts and potential medicines.</title>
        <authorList>
            <person name="Rayko M."/>
        </authorList>
    </citation>
    <scope>NUCLEOTIDE SEQUENCE [LARGE SCALE GENOMIC DNA]</scope>
    <source>
        <strain evidence="1">Kwan_BN1</strain>
    </source>
</reference>
<evidence type="ECO:0000313" key="1">
    <source>
        <dbReference type="EMBL" id="KAF6037406.1"/>
    </source>
</evidence>
<dbReference type="EMBL" id="VXIV02000577">
    <property type="protein sequence ID" value="KAF6037406.1"/>
    <property type="molecule type" value="Genomic_DNA"/>
</dbReference>
<gene>
    <name evidence="1" type="ORF">EB796_004285</name>
</gene>
<comment type="caution">
    <text evidence="1">The sequence shown here is derived from an EMBL/GenBank/DDBJ whole genome shotgun (WGS) entry which is preliminary data.</text>
</comment>
<dbReference type="SUPFAM" id="SSF82895">
    <property type="entry name" value="TSP-1 type 1 repeat"/>
    <property type="match status" value="1"/>
</dbReference>
<sequence>MTTALFTEGVTTLQGDYVQGLGYYEYVPQYFRCVVQRKAKSESQSYLESIKAHLNQSDKPVLRDYGVRVSNSQGLTKYEYRCESEMTENWPAENPTQPDVYLEDYKAILQSPTLPMSANDIKSEYLGWREPVLRKLIIERAEGADFVPVEETEQVLAGTALKVTINVTAEFESHQLEVGVAWVDVGGVEHRFGCDTEGNRYAVNDEEYLTFNRMEYVNQDNQSVYANISTGEFHLSIPDCRAEMVKRHQYSIAFFLHVEIEHASWKYRSFAKEIKSEYIKYSEPTTLRVKQIRWGEWQPWDQCTANCAKLTSGVTTRRRNCLPMLTSP</sequence>
<dbReference type="Gene3D" id="2.20.100.10">
    <property type="entry name" value="Thrombospondin type-1 (TSP1) repeat"/>
    <property type="match status" value="1"/>
</dbReference>
<dbReference type="AlphaFoldDB" id="A0A7J7KJ19"/>
<accession>A0A7J7KJ19</accession>
<evidence type="ECO:0000313" key="2">
    <source>
        <dbReference type="Proteomes" id="UP000593567"/>
    </source>
</evidence>
<organism evidence="1 2">
    <name type="scientific">Bugula neritina</name>
    <name type="common">Brown bryozoan</name>
    <name type="synonym">Sertularia neritina</name>
    <dbReference type="NCBI Taxonomy" id="10212"/>
    <lineage>
        <taxon>Eukaryota</taxon>
        <taxon>Metazoa</taxon>
        <taxon>Spiralia</taxon>
        <taxon>Lophotrochozoa</taxon>
        <taxon>Bryozoa</taxon>
        <taxon>Gymnolaemata</taxon>
        <taxon>Cheilostomatida</taxon>
        <taxon>Flustrina</taxon>
        <taxon>Buguloidea</taxon>
        <taxon>Bugulidae</taxon>
        <taxon>Bugula</taxon>
    </lineage>
</organism>
<protein>
    <submittedName>
        <fullName evidence="1">Uncharacterized protein</fullName>
    </submittedName>
</protein>
<dbReference type="Proteomes" id="UP000593567">
    <property type="component" value="Unassembled WGS sequence"/>
</dbReference>
<name>A0A7J7KJ19_BUGNE</name>
<keyword evidence="2" id="KW-1185">Reference proteome</keyword>
<dbReference type="InterPro" id="IPR036383">
    <property type="entry name" value="TSP1_rpt_sf"/>
</dbReference>
<proteinExistence type="predicted"/>